<protein>
    <submittedName>
        <fullName evidence="1">Uncharacterized protein</fullName>
    </submittedName>
</protein>
<sequence>MEIAGNNTLSRTACALLLPLTLLSNKNNEIDKEEFINAVSWIKDYRTWDKYWNELEENNVLV</sequence>
<gene>
    <name evidence="1" type="ORF">METZ01_LOCUS471389</name>
</gene>
<evidence type="ECO:0000313" key="1">
    <source>
        <dbReference type="EMBL" id="SVE18535.1"/>
    </source>
</evidence>
<dbReference type="EMBL" id="UINC01199893">
    <property type="protein sequence ID" value="SVE18535.1"/>
    <property type="molecule type" value="Genomic_DNA"/>
</dbReference>
<reference evidence="1" key="1">
    <citation type="submission" date="2018-05" db="EMBL/GenBank/DDBJ databases">
        <authorList>
            <person name="Lanie J.A."/>
            <person name="Ng W.-L."/>
            <person name="Kazmierczak K.M."/>
            <person name="Andrzejewski T.M."/>
            <person name="Davidsen T.M."/>
            <person name="Wayne K.J."/>
            <person name="Tettelin H."/>
            <person name="Glass J.I."/>
            <person name="Rusch D."/>
            <person name="Podicherti R."/>
            <person name="Tsui H.-C.T."/>
            <person name="Winkler M.E."/>
        </authorList>
    </citation>
    <scope>NUCLEOTIDE SEQUENCE</scope>
</reference>
<dbReference type="AlphaFoldDB" id="A0A383BGL1"/>
<accession>A0A383BGL1</accession>
<organism evidence="1">
    <name type="scientific">marine metagenome</name>
    <dbReference type="NCBI Taxonomy" id="408172"/>
    <lineage>
        <taxon>unclassified sequences</taxon>
        <taxon>metagenomes</taxon>
        <taxon>ecological metagenomes</taxon>
    </lineage>
</organism>
<name>A0A383BGL1_9ZZZZ</name>
<proteinExistence type="predicted"/>
<feature type="non-terminal residue" evidence="1">
    <location>
        <position position="62"/>
    </location>
</feature>